<evidence type="ECO:0000313" key="2">
    <source>
        <dbReference type="EMBL" id="PTD97117.1"/>
    </source>
</evidence>
<evidence type="ECO:0000256" key="1">
    <source>
        <dbReference type="SAM" id="Phobius"/>
    </source>
</evidence>
<feature type="transmembrane region" description="Helical" evidence="1">
    <location>
        <begin position="179"/>
        <end position="201"/>
    </location>
</feature>
<dbReference type="RefSeq" id="WP_107492926.1">
    <property type="nucleotide sequence ID" value="NZ_PZKC01000004.1"/>
</dbReference>
<sequence length="223" mass="24792">MTHDRSLFPIIATNIATIIAALWADWGLGQLLWPYWMQSVIIGFYARRRILALQDFCTEGFKVNNRAVAPTVQTQRQTANFFALHYGGFHFFYLFFLLAFAAAADPSGHVPVTNTNTGEVSMMHIGHTGGLDMLIYLALGVGFWLSHRGSHREHVQADLQRKPNIGTLMFLPYLRVIPMHLTIIFGAVLGGGAALALFATLKTVADVAMHKVEHRWLQAGKTA</sequence>
<dbReference type="Pfam" id="PF20108">
    <property type="entry name" value="DUF6498"/>
    <property type="match status" value="1"/>
</dbReference>
<dbReference type="EMBL" id="PZKC01000004">
    <property type="protein sequence ID" value="PTD97117.1"/>
    <property type="molecule type" value="Genomic_DNA"/>
</dbReference>
<dbReference type="InterPro" id="IPR045466">
    <property type="entry name" value="DUF6498"/>
</dbReference>
<name>A0A2T4IH79_9RHOO</name>
<gene>
    <name evidence="2" type="ORF">C8261_06955</name>
</gene>
<comment type="caution">
    <text evidence="2">The sequence shown here is derived from an EMBL/GenBank/DDBJ whole genome shotgun (WGS) entry which is preliminary data.</text>
</comment>
<organism evidence="2 3">
    <name type="scientific">Pseudothauera lacus</name>
    <dbReference type="NCBI Taxonomy" id="2136175"/>
    <lineage>
        <taxon>Bacteria</taxon>
        <taxon>Pseudomonadati</taxon>
        <taxon>Pseudomonadota</taxon>
        <taxon>Betaproteobacteria</taxon>
        <taxon>Rhodocyclales</taxon>
        <taxon>Zoogloeaceae</taxon>
        <taxon>Pseudothauera</taxon>
    </lineage>
</organism>
<dbReference type="AlphaFoldDB" id="A0A2T4IH79"/>
<feature type="transmembrane region" description="Helical" evidence="1">
    <location>
        <begin position="83"/>
        <end position="104"/>
    </location>
</feature>
<dbReference type="OrthoDB" id="278054at2"/>
<keyword evidence="1" id="KW-1133">Transmembrane helix</keyword>
<reference evidence="2 3" key="1">
    <citation type="submission" date="2018-03" db="EMBL/GenBank/DDBJ databases">
        <authorList>
            <person name="Keele B.F."/>
        </authorList>
    </citation>
    <scope>NUCLEOTIDE SEQUENCE [LARGE SCALE GENOMIC DNA]</scope>
    <source>
        <strain evidence="2 3">D20</strain>
    </source>
</reference>
<proteinExistence type="predicted"/>
<accession>A0A2T4IH79</accession>
<feature type="transmembrane region" description="Helical" evidence="1">
    <location>
        <begin position="124"/>
        <end position="145"/>
    </location>
</feature>
<reference evidence="2 3" key="2">
    <citation type="submission" date="2018-04" db="EMBL/GenBank/DDBJ databases">
        <title>Thauera lacus sp. nov., isolated from an saline lake in Inner Mongolia, China.</title>
        <authorList>
            <person name="Liang Q.-Y."/>
        </authorList>
    </citation>
    <scope>NUCLEOTIDE SEQUENCE [LARGE SCALE GENOMIC DNA]</scope>
    <source>
        <strain evidence="2 3">D20</strain>
    </source>
</reference>
<evidence type="ECO:0000313" key="3">
    <source>
        <dbReference type="Proteomes" id="UP000241193"/>
    </source>
</evidence>
<dbReference type="Proteomes" id="UP000241193">
    <property type="component" value="Unassembled WGS sequence"/>
</dbReference>
<feature type="transmembrane region" description="Helical" evidence="1">
    <location>
        <begin position="7"/>
        <end position="24"/>
    </location>
</feature>
<keyword evidence="1" id="KW-0472">Membrane</keyword>
<protein>
    <submittedName>
        <fullName evidence="2">Uncharacterized protein</fullName>
    </submittedName>
</protein>
<feature type="transmembrane region" description="Helical" evidence="1">
    <location>
        <begin position="30"/>
        <end position="46"/>
    </location>
</feature>
<keyword evidence="3" id="KW-1185">Reference proteome</keyword>
<keyword evidence="1" id="KW-0812">Transmembrane</keyword>